<evidence type="ECO:0000313" key="2">
    <source>
        <dbReference type="EMBL" id="MBB4805822.1"/>
    </source>
</evidence>
<evidence type="ECO:0000256" key="1">
    <source>
        <dbReference type="SAM" id="SignalP"/>
    </source>
</evidence>
<proteinExistence type="predicted"/>
<accession>A0A840KFV6</accession>
<reference evidence="2 3" key="1">
    <citation type="submission" date="2020-08" db="EMBL/GenBank/DDBJ databases">
        <title>Functional genomics of gut bacteria from endangered species of beetles.</title>
        <authorList>
            <person name="Carlos-Shanley C."/>
        </authorList>
    </citation>
    <scope>NUCLEOTIDE SEQUENCE [LARGE SCALE GENOMIC DNA]</scope>
    <source>
        <strain evidence="2 3">S00151</strain>
    </source>
</reference>
<feature type="chain" id="PRO_5033023032" evidence="1">
    <location>
        <begin position="18"/>
        <end position="199"/>
    </location>
</feature>
<protein>
    <submittedName>
        <fullName evidence="2">Uncharacterized protein</fullName>
    </submittedName>
</protein>
<evidence type="ECO:0000313" key="3">
    <source>
        <dbReference type="Proteomes" id="UP000592180"/>
    </source>
</evidence>
<gene>
    <name evidence="2" type="ORF">HNP38_001094</name>
</gene>
<organism evidence="2 3">
    <name type="scientific">Chryseobacterium defluvii</name>
    <dbReference type="NCBI Taxonomy" id="160396"/>
    <lineage>
        <taxon>Bacteria</taxon>
        <taxon>Pseudomonadati</taxon>
        <taxon>Bacteroidota</taxon>
        <taxon>Flavobacteriia</taxon>
        <taxon>Flavobacteriales</taxon>
        <taxon>Weeksellaceae</taxon>
        <taxon>Chryseobacterium group</taxon>
        <taxon>Chryseobacterium</taxon>
    </lineage>
</organism>
<comment type="caution">
    <text evidence="2">The sequence shown here is derived from an EMBL/GenBank/DDBJ whole genome shotgun (WGS) entry which is preliminary data.</text>
</comment>
<dbReference type="RefSeq" id="WP_184185635.1">
    <property type="nucleotide sequence ID" value="NZ_JACHLE010000001.1"/>
</dbReference>
<keyword evidence="1" id="KW-0732">Signal</keyword>
<dbReference type="EMBL" id="JACHLE010000001">
    <property type="protein sequence ID" value="MBB4805822.1"/>
    <property type="molecule type" value="Genomic_DNA"/>
</dbReference>
<feature type="signal peptide" evidence="1">
    <location>
        <begin position="1"/>
        <end position="17"/>
    </location>
</feature>
<name>A0A840KFV6_9FLAO</name>
<keyword evidence="3" id="KW-1185">Reference proteome</keyword>
<dbReference type="Proteomes" id="UP000592180">
    <property type="component" value="Unassembled WGS sequence"/>
</dbReference>
<dbReference type="AlphaFoldDB" id="A0A840KFV6"/>
<sequence length="199" mass="23110">MRKFILAALLISNFAWAQSAFFDENDNAITKEQFHGRKLKNGELKVYNDSLKTTKILSERSESGEIGSGKIIDQLNASLGLKLKEDRPVIIIYHPGKDRCNSTGTSTPESAFLWFKELEKKANKIQKSEFIHIYKDKKGVKTINKIKWHKDPRNIIENTFFKYHYPCSSYVILYKNKYTSYFGEFPPDYILRDLEAITP</sequence>